<comment type="caution">
    <text evidence="2">The sequence shown here is derived from an EMBL/GenBank/DDBJ whole genome shotgun (WGS) entry which is preliminary data.</text>
</comment>
<feature type="region of interest" description="Disordered" evidence="1">
    <location>
        <begin position="26"/>
        <end position="50"/>
    </location>
</feature>
<name>A0A2T0QZC9_9ACTN</name>
<accession>A0A2T0QZC9</accession>
<feature type="compositionally biased region" description="Basic residues" evidence="1">
    <location>
        <begin position="136"/>
        <end position="146"/>
    </location>
</feature>
<feature type="region of interest" description="Disordered" evidence="1">
    <location>
        <begin position="187"/>
        <end position="280"/>
    </location>
</feature>
<feature type="compositionally biased region" description="Basic and acidic residues" evidence="1">
    <location>
        <begin position="217"/>
        <end position="229"/>
    </location>
</feature>
<dbReference type="AlphaFoldDB" id="A0A2T0QZC9"/>
<keyword evidence="3" id="KW-1185">Reference proteome</keyword>
<evidence type="ECO:0000313" key="3">
    <source>
        <dbReference type="Proteomes" id="UP000238083"/>
    </source>
</evidence>
<proteinExistence type="predicted"/>
<feature type="compositionally biased region" description="Basic residues" evidence="1">
    <location>
        <begin position="207"/>
        <end position="216"/>
    </location>
</feature>
<evidence type="ECO:0000256" key="1">
    <source>
        <dbReference type="SAM" id="MobiDB-lite"/>
    </source>
</evidence>
<feature type="compositionally biased region" description="Basic residues" evidence="1">
    <location>
        <begin position="262"/>
        <end position="280"/>
    </location>
</feature>
<organism evidence="2 3">
    <name type="scientific">Kineococcus rhizosphaerae</name>
    <dbReference type="NCBI Taxonomy" id="559628"/>
    <lineage>
        <taxon>Bacteria</taxon>
        <taxon>Bacillati</taxon>
        <taxon>Actinomycetota</taxon>
        <taxon>Actinomycetes</taxon>
        <taxon>Kineosporiales</taxon>
        <taxon>Kineosporiaceae</taxon>
        <taxon>Kineococcus</taxon>
    </lineage>
</organism>
<sequence length="280" mass="29862">MCAQPPVSLSVSAAAAPEEPAVAVARTTSTAEPGPHVAIAGARGHGADPPGVSTPACGGGSPGRTARLMSTAVRPVVPGTVERADSPCCNALEQDSEVVVSGTTTTRGALRRRSSPRRAPPSRGVTPEPLLDSRARDHRRRGRRCVAHPLAGAGSSAATPPRGRLSWLPLATRSCRLLLLPSRRRTRGPRELDEATLRFSRTAPCTQRRRGRRNGLRHREVHPAGDHHPCGATPAALFRRGGRGPGRKPPGPLAPRPTGRSRDRRRRSAAVRSRRRRWCA</sequence>
<dbReference type="Proteomes" id="UP000238083">
    <property type="component" value="Unassembled WGS sequence"/>
</dbReference>
<reference evidence="2 3" key="1">
    <citation type="submission" date="2018-03" db="EMBL/GenBank/DDBJ databases">
        <title>Genomic Encyclopedia of Archaeal and Bacterial Type Strains, Phase II (KMG-II): from individual species to whole genera.</title>
        <authorList>
            <person name="Goeker M."/>
        </authorList>
    </citation>
    <scope>NUCLEOTIDE SEQUENCE [LARGE SCALE GENOMIC DNA]</scope>
    <source>
        <strain evidence="2 3">DSM 19711</strain>
    </source>
</reference>
<gene>
    <name evidence="2" type="ORF">CLV37_1114</name>
</gene>
<protein>
    <submittedName>
        <fullName evidence="2">Uncharacterized protein</fullName>
    </submittedName>
</protein>
<evidence type="ECO:0000313" key="2">
    <source>
        <dbReference type="EMBL" id="PRY12048.1"/>
    </source>
</evidence>
<dbReference type="EMBL" id="PVZF01000011">
    <property type="protein sequence ID" value="PRY12048.1"/>
    <property type="molecule type" value="Genomic_DNA"/>
</dbReference>
<feature type="region of interest" description="Disordered" evidence="1">
    <location>
        <begin position="99"/>
        <end position="164"/>
    </location>
</feature>